<feature type="compositionally biased region" description="Basic and acidic residues" evidence="1">
    <location>
        <begin position="321"/>
        <end position="330"/>
    </location>
</feature>
<organism evidence="4 5">
    <name type="scientific">Priestia megaterium (strain ATCC 14581 / DSM 32 / CCUG 1817 / JCM 2506 / NBRC 15308 / NCIMB 9376 / NCTC 10342 / NRRL B-14308 / VKM B-512 / Ford 19)</name>
    <name type="common">Bacillus megaterium</name>
    <dbReference type="NCBI Taxonomy" id="1348623"/>
    <lineage>
        <taxon>Bacteria</taxon>
        <taxon>Bacillati</taxon>
        <taxon>Bacillota</taxon>
        <taxon>Bacilli</taxon>
        <taxon>Bacillales</taxon>
        <taxon>Bacillaceae</taxon>
        <taxon>Priestia</taxon>
    </lineage>
</organism>
<dbReference type="EMBL" id="CP009920">
    <property type="protein sequence ID" value="AJI22528.1"/>
    <property type="molecule type" value="Genomic_DNA"/>
</dbReference>
<dbReference type="HOGENOM" id="CLU_047973_0_0_9"/>
<evidence type="ECO:0000256" key="2">
    <source>
        <dbReference type="SAM" id="Phobius"/>
    </source>
</evidence>
<evidence type="ECO:0000256" key="1">
    <source>
        <dbReference type="SAM" id="MobiDB-lite"/>
    </source>
</evidence>
<accession>A0A0B6APG9</accession>
<keyword evidence="3" id="KW-0732">Signal</keyword>
<reference evidence="4 5" key="1">
    <citation type="journal article" date="2015" name="Genome Announc.">
        <title>Complete genome sequences for 35 biothreat assay-relevant bacillus species.</title>
        <authorList>
            <person name="Johnson S.L."/>
            <person name="Daligault H.E."/>
            <person name="Davenport K.W."/>
            <person name="Jaissle J."/>
            <person name="Frey K.G."/>
            <person name="Ladner J.T."/>
            <person name="Broomall S.M."/>
            <person name="Bishop-Lilly K.A."/>
            <person name="Bruce D.C."/>
            <person name="Gibbons H.S."/>
            <person name="Coyne S.R."/>
            <person name="Lo C.C."/>
            <person name="Meincke L."/>
            <person name="Munk A.C."/>
            <person name="Koroleva G.I."/>
            <person name="Rosenzweig C.N."/>
            <person name="Palacios G.F."/>
            <person name="Redden C.L."/>
            <person name="Minogue T.D."/>
            <person name="Chain P.S."/>
        </authorList>
    </citation>
    <scope>NUCLEOTIDE SEQUENCE [LARGE SCALE GENOMIC DNA]</scope>
    <source>
        <strain evidence="5">ATCC 14581 / DSM 32 / JCM 2506 / NBRC 15308 / NCIMB 9376 / NCTC 10342 / NRRL B-14308 / VKM B-512</strain>
    </source>
</reference>
<feature type="chain" id="PRO_5043870359" evidence="3">
    <location>
        <begin position="25"/>
        <end position="377"/>
    </location>
</feature>
<dbReference type="GeneID" id="93643604"/>
<feature type="signal peptide" evidence="3">
    <location>
        <begin position="1"/>
        <end position="24"/>
    </location>
</feature>
<sequence>MKKLGAILLSFLLFVGVFPTSSFAAVSTFDADFNKYLKSVSQTRGFEVTKDDVEYSLSLYDESLKNFDTIADLEDFLGEPIAADLHNVQDVYADFDLDKTSLNALLKENGQSLDDYVYLDDLYDDVGFYLEGDDWYEDDESYDEEDTSYDDELSEEDLSGLLSFMQSELGLTSEELNRIEAHFTSLEDELSNEATLNRLDQLGERLAAFEDFDTATELSADQIAELMSIYKEMLSIFHLDAKFSLVQGGNERPLSLTDLINLEEVKNASLKISLYTTDGKFLADMVITGDMFNSDIITDTGKEVEKSAEAVAKPAQAQKPAVEKTQEPVKKQTNGAVQKTVKGGKLPETASNYVTNTLIGLVLVAAGFVLFRKVRRA</sequence>
<dbReference type="KEGG" id="bmeg:BG04_80"/>
<dbReference type="AlphaFoldDB" id="A0A0B6APG9"/>
<evidence type="ECO:0000313" key="5">
    <source>
        <dbReference type="Proteomes" id="UP000031829"/>
    </source>
</evidence>
<feature type="transmembrane region" description="Helical" evidence="2">
    <location>
        <begin position="353"/>
        <end position="371"/>
    </location>
</feature>
<keyword evidence="2" id="KW-1133">Transmembrane helix</keyword>
<evidence type="ECO:0000313" key="4">
    <source>
        <dbReference type="EMBL" id="AJI22528.1"/>
    </source>
</evidence>
<gene>
    <name evidence="4" type="ORF">BG04_80</name>
</gene>
<dbReference type="NCBIfam" id="TIGR04383">
    <property type="entry name" value="acidic_w_LPXTA"/>
    <property type="match status" value="1"/>
</dbReference>
<feature type="region of interest" description="Disordered" evidence="1">
    <location>
        <begin position="312"/>
        <end position="340"/>
    </location>
</feature>
<dbReference type="InterPro" id="IPR030832">
    <property type="entry name" value="Acidic_LPXTA"/>
</dbReference>
<dbReference type="Proteomes" id="UP000031829">
    <property type="component" value="Chromosome"/>
</dbReference>
<keyword evidence="2" id="KW-0812">Transmembrane</keyword>
<dbReference type="RefSeq" id="WP_034650644.1">
    <property type="nucleotide sequence ID" value="NZ_BCVB01000006.1"/>
</dbReference>
<keyword evidence="2" id="KW-0472">Membrane</keyword>
<proteinExistence type="predicted"/>
<protein>
    <submittedName>
        <fullName evidence="4">Processed acidic surface protein</fullName>
    </submittedName>
</protein>
<evidence type="ECO:0000256" key="3">
    <source>
        <dbReference type="SAM" id="SignalP"/>
    </source>
</evidence>
<name>A0A0B6APG9_PRIM2</name>
<dbReference type="NCBIfam" id="TIGR01167">
    <property type="entry name" value="LPXTG_anchor"/>
    <property type="match status" value="1"/>
</dbReference>